<sequence>MSEVLYAELVWLGASTERNKNTGRLACKEALQERKGGRIILAVSGILKTVGTKLALAIKELSSIAGAAKDLQELQDRVEEIDIWLQTVGNQAKRNDQSSNWLKKLKDAAYDTEDLVHEFHMEAEKHDATVADVKNIVVKYLWTKPKSVVFQCKTAHKIKVINKRFDAIVKERSDYSTIANSMPILRSVLHISKTTGEVPLWTNVDETSIVGRDQVKNQIVSKLIDSIDQQNINIVALIGLGGSGKTSLAKLVFNDGNIIKENFEVKLWVHVSREFSVEMLVKKLFEAIADDKPDHLPLQRVSRIISEKLAGKRFLLVLDDVWTENRICWEQFMVHLKCGASGSSILLTSRSRQVAEAVDATHTCDLPFLSVVDSWKVFQQSFGISMEGLDPEFLQVGLEIVKKCGGVPLAIKVLAGVLRGMKGIEEWQSIRESNLLDVDDDEHRVSACLQIMFNNQKTLGDKTEHARISELGNLDKLNGKLQIKNINYAKYPDEAEKVYLTKKNGIKNLSLDWYSREKDVASVNVRSEELSFLDMEKDLDLLTGLEPPPGIEKLRISGYRGLQLPHWMTKQSGSRDLSGIHIQNLSNLPQFSYLSKLVLENLPNLVHLWGLTNLPRIKILKLRVMPKLMEFLTTTTGLADGEHDVETQCCFDHLSTLVIRDCPKLNVKPYFPLSLRELTLKGSNEQLLSSDSFFHQRHDRGLSSASPYIVDVKAPHITVLKLGGLIGTSSGWELLQHLCGLHQLTISRCKDLRQLPDSMRGLTYLHKLEISWCDNLVLPEWLSELQSLQTLNIIGLPLMSSLPQSIQHLTSLQYLYIYYCHALDRLPEKLGELCSLRDLQLCNLPGLTTLPESMQRLTSLRFLNLCRCVSLAHLPESHGELPKLHRFWIQACPGLTFLPCSIQSLTNLEELLIDGCPDLLRRCKEGVGEDWQLVSHIPYLTLID</sequence>
<comment type="caution">
    <text evidence="10">The sequence shown here is derived from an EMBL/GenBank/DDBJ whole genome shotgun (WGS) entry which is preliminary data.</text>
</comment>
<evidence type="ECO:0000256" key="6">
    <source>
        <dbReference type="ARBA" id="ARBA00022840"/>
    </source>
</evidence>
<keyword evidence="2" id="KW-0433">Leucine-rich repeat</keyword>
<dbReference type="GO" id="GO:0051707">
    <property type="term" value="P:response to other organism"/>
    <property type="evidence" value="ECO:0007669"/>
    <property type="project" value="UniProtKB-ARBA"/>
</dbReference>
<protein>
    <submittedName>
        <fullName evidence="10">Uncharacterized protein</fullName>
    </submittedName>
</protein>
<dbReference type="Pfam" id="PF25019">
    <property type="entry name" value="LRR_R13L1-DRL21"/>
    <property type="match status" value="1"/>
</dbReference>
<dbReference type="Gene3D" id="1.10.8.430">
    <property type="entry name" value="Helical domain of apoptotic protease-activating factors"/>
    <property type="match status" value="1"/>
</dbReference>
<dbReference type="GO" id="GO:0005524">
    <property type="term" value="F:ATP binding"/>
    <property type="evidence" value="ECO:0007669"/>
    <property type="project" value="UniProtKB-KW"/>
</dbReference>
<evidence type="ECO:0000259" key="7">
    <source>
        <dbReference type="Pfam" id="PF00931"/>
    </source>
</evidence>
<dbReference type="SUPFAM" id="SSF52058">
    <property type="entry name" value="L domain-like"/>
    <property type="match status" value="1"/>
</dbReference>
<reference evidence="10" key="1">
    <citation type="submission" date="2020-07" db="EMBL/GenBank/DDBJ databases">
        <title>Genome sequence and genetic diversity analysis of an under-domesticated orphan crop, white fonio (Digitaria exilis).</title>
        <authorList>
            <person name="Bennetzen J.L."/>
            <person name="Chen S."/>
            <person name="Ma X."/>
            <person name="Wang X."/>
            <person name="Yssel A.E.J."/>
            <person name="Chaluvadi S.R."/>
            <person name="Johnson M."/>
            <person name="Gangashetty P."/>
            <person name="Hamidou F."/>
            <person name="Sanogo M.D."/>
            <person name="Zwaenepoel A."/>
            <person name="Wallace J."/>
            <person name="Van De Peer Y."/>
            <person name="Van Deynze A."/>
        </authorList>
    </citation>
    <scope>NUCLEOTIDE SEQUENCE</scope>
    <source>
        <tissue evidence="10">Leaves</tissue>
    </source>
</reference>
<dbReference type="Pfam" id="PF18052">
    <property type="entry name" value="Rx_N"/>
    <property type="match status" value="1"/>
</dbReference>
<organism evidence="10 11">
    <name type="scientific">Digitaria exilis</name>
    <dbReference type="NCBI Taxonomy" id="1010633"/>
    <lineage>
        <taxon>Eukaryota</taxon>
        <taxon>Viridiplantae</taxon>
        <taxon>Streptophyta</taxon>
        <taxon>Embryophyta</taxon>
        <taxon>Tracheophyta</taxon>
        <taxon>Spermatophyta</taxon>
        <taxon>Magnoliopsida</taxon>
        <taxon>Liliopsida</taxon>
        <taxon>Poales</taxon>
        <taxon>Poaceae</taxon>
        <taxon>PACMAD clade</taxon>
        <taxon>Panicoideae</taxon>
        <taxon>Panicodae</taxon>
        <taxon>Paniceae</taxon>
        <taxon>Anthephorinae</taxon>
        <taxon>Digitaria</taxon>
    </lineage>
</organism>
<keyword evidence="3" id="KW-0677">Repeat</keyword>
<feature type="domain" description="R13L1/DRL21-like LRR repeat region" evidence="9">
    <location>
        <begin position="468"/>
        <end position="602"/>
    </location>
</feature>
<evidence type="ECO:0000256" key="3">
    <source>
        <dbReference type="ARBA" id="ARBA00022737"/>
    </source>
</evidence>
<dbReference type="PRINTS" id="PR00364">
    <property type="entry name" value="DISEASERSIST"/>
</dbReference>
<dbReference type="OrthoDB" id="680302at2759"/>
<keyword evidence="6" id="KW-0067">ATP-binding</keyword>
<dbReference type="GO" id="GO:0043531">
    <property type="term" value="F:ADP binding"/>
    <property type="evidence" value="ECO:0007669"/>
    <property type="project" value="InterPro"/>
</dbReference>
<name>A0A835FB75_9POAL</name>
<dbReference type="InterPro" id="IPR056789">
    <property type="entry name" value="LRR_R13L1-DRL21"/>
</dbReference>
<evidence type="ECO:0000256" key="5">
    <source>
        <dbReference type="ARBA" id="ARBA00022821"/>
    </source>
</evidence>
<evidence type="ECO:0000313" key="10">
    <source>
        <dbReference type="EMBL" id="KAF8733309.1"/>
    </source>
</evidence>
<feature type="domain" description="Disease resistance N-terminal" evidence="8">
    <location>
        <begin position="55"/>
        <end position="128"/>
    </location>
</feature>
<feature type="domain" description="NB-ARC" evidence="7">
    <location>
        <begin position="216"/>
        <end position="380"/>
    </location>
</feature>
<dbReference type="GO" id="GO:0006952">
    <property type="term" value="P:defense response"/>
    <property type="evidence" value="ECO:0007669"/>
    <property type="project" value="UniProtKB-KW"/>
</dbReference>
<dbReference type="Gene3D" id="3.80.10.10">
    <property type="entry name" value="Ribonuclease Inhibitor"/>
    <property type="match status" value="3"/>
</dbReference>
<dbReference type="Pfam" id="PF00931">
    <property type="entry name" value="NB-ARC"/>
    <property type="match status" value="1"/>
</dbReference>
<dbReference type="AlphaFoldDB" id="A0A835FB75"/>
<dbReference type="Gene3D" id="3.40.50.300">
    <property type="entry name" value="P-loop containing nucleotide triphosphate hydrolases"/>
    <property type="match status" value="1"/>
</dbReference>
<dbReference type="InterPro" id="IPR027417">
    <property type="entry name" value="P-loop_NTPase"/>
</dbReference>
<keyword evidence="5" id="KW-0611">Plant defense</keyword>
<accession>A0A835FB75</accession>
<comment type="similarity">
    <text evidence="1">Belongs to the disease resistance NB-LRR family.</text>
</comment>
<dbReference type="PANTHER" id="PTHR36766">
    <property type="entry name" value="PLANT BROAD-SPECTRUM MILDEW RESISTANCE PROTEIN RPW8"/>
    <property type="match status" value="1"/>
</dbReference>
<evidence type="ECO:0000256" key="2">
    <source>
        <dbReference type="ARBA" id="ARBA00022614"/>
    </source>
</evidence>
<dbReference type="InterPro" id="IPR041118">
    <property type="entry name" value="Rx_N"/>
</dbReference>
<keyword evidence="11" id="KW-1185">Reference proteome</keyword>
<evidence type="ECO:0000259" key="9">
    <source>
        <dbReference type="Pfam" id="PF25019"/>
    </source>
</evidence>
<evidence type="ECO:0000259" key="8">
    <source>
        <dbReference type="Pfam" id="PF18052"/>
    </source>
</evidence>
<dbReference type="InterPro" id="IPR032675">
    <property type="entry name" value="LRR_dom_sf"/>
</dbReference>
<dbReference type="PANTHER" id="PTHR36766:SF56">
    <property type="match status" value="1"/>
</dbReference>
<evidence type="ECO:0000313" key="11">
    <source>
        <dbReference type="Proteomes" id="UP000636709"/>
    </source>
</evidence>
<dbReference type="EMBL" id="JACEFO010001601">
    <property type="protein sequence ID" value="KAF8733309.1"/>
    <property type="molecule type" value="Genomic_DNA"/>
</dbReference>
<keyword evidence="4" id="KW-0547">Nucleotide-binding</keyword>
<proteinExistence type="inferred from homology"/>
<dbReference type="InterPro" id="IPR042197">
    <property type="entry name" value="Apaf_helical"/>
</dbReference>
<dbReference type="SUPFAM" id="SSF52540">
    <property type="entry name" value="P-loop containing nucleoside triphosphate hydrolases"/>
    <property type="match status" value="1"/>
</dbReference>
<gene>
    <name evidence="10" type="ORF">HU200_014913</name>
</gene>
<dbReference type="Gene3D" id="1.20.5.4130">
    <property type="match status" value="1"/>
</dbReference>
<evidence type="ECO:0000256" key="4">
    <source>
        <dbReference type="ARBA" id="ARBA00022741"/>
    </source>
</evidence>
<dbReference type="Proteomes" id="UP000636709">
    <property type="component" value="Unassembled WGS sequence"/>
</dbReference>
<evidence type="ECO:0000256" key="1">
    <source>
        <dbReference type="ARBA" id="ARBA00008894"/>
    </source>
</evidence>
<dbReference type="FunFam" id="3.40.50.300:FF:001091">
    <property type="entry name" value="Probable disease resistance protein At1g61300"/>
    <property type="match status" value="1"/>
</dbReference>
<dbReference type="InterPro" id="IPR002182">
    <property type="entry name" value="NB-ARC"/>
</dbReference>